<accession>A0ABP0EIH2</accession>
<gene>
    <name evidence="1" type="ORF">CAAN4_G16226</name>
</gene>
<dbReference type="Proteomes" id="UP001497600">
    <property type="component" value="Chromosome G"/>
</dbReference>
<organism evidence="1 2">
    <name type="scientific">[Candida] anglica</name>
    <dbReference type="NCBI Taxonomy" id="148631"/>
    <lineage>
        <taxon>Eukaryota</taxon>
        <taxon>Fungi</taxon>
        <taxon>Dikarya</taxon>
        <taxon>Ascomycota</taxon>
        <taxon>Saccharomycotina</taxon>
        <taxon>Pichiomycetes</taxon>
        <taxon>Debaryomycetaceae</taxon>
        <taxon>Kurtzmaniella</taxon>
    </lineage>
</organism>
<evidence type="ECO:0000313" key="2">
    <source>
        <dbReference type="Proteomes" id="UP001497600"/>
    </source>
</evidence>
<dbReference type="Gene3D" id="2.40.160.20">
    <property type="match status" value="1"/>
</dbReference>
<keyword evidence="2" id="KW-1185">Reference proteome</keyword>
<proteinExistence type="predicted"/>
<protein>
    <submittedName>
        <fullName evidence="1">Uncharacterized protein</fullName>
    </submittedName>
</protein>
<dbReference type="Pfam" id="PF11578">
    <property type="entry name" value="DUF3237"/>
    <property type="match status" value="1"/>
</dbReference>
<dbReference type="EMBL" id="OZ004259">
    <property type="protein sequence ID" value="CAK7919077.1"/>
    <property type="molecule type" value="Genomic_DNA"/>
</dbReference>
<reference evidence="1 2" key="1">
    <citation type="submission" date="2024-01" db="EMBL/GenBank/DDBJ databases">
        <authorList>
            <consortium name="Genoscope - CEA"/>
            <person name="William W."/>
        </authorList>
    </citation>
    <scope>NUCLEOTIDE SEQUENCE [LARGE SCALE GENOMIC DNA]</scope>
    <source>
        <strain evidence="1 2">29B2s-10</strain>
    </source>
</reference>
<evidence type="ECO:0000313" key="1">
    <source>
        <dbReference type="EMBL" id="CAK7919077.1"/>
    </source>
</evidence>
<sequence>MSVIPTSAPKTPQLIPVALISLKLQDPISVLKNDAYSHAINLVNIKDGTISTVPNDLGLELEVSGIQGIDHITANTEVGVNRLDCKIYGKTPGGNGVYVHYYGLIKATPEIGAVLGNKAKVADFDDEYITSTPVISFADSVEDKYKWVLRESIIGKGRFIRDDTHLYVQYYLYVLKW</sequence>
<name>A0ABP0EIH2_9ASCO</name>